<dbReference type="GO" id="GO:0003824">
    <property type="term" value="F:catalytic activity"/>
    <property type="evidence" value="ECO:0007669"/>
    <property type="project" value="InterPro"/>
</dbReference>
<dbReference type="KEGG" id="cpi:Cpin_5293"/>
<dbReference type="SUPFAM" id="SSF52096">
    <property type="entry name" value="ClpP/crotonase"/>
    <property type="match status" value="1"/>
</dbReference>
<dbReference type="OrthoDB" id="9775794at2"/>
<accession>A0A979G852</accession>
<name>A0A979G852_CHIPD</name>
<dbReference type="PANTHER" id="PTHR11941">
    <property type="entry name" value="ENOYL-COA HYDRATASE-RELATED"/>
    <property type="match status" value="1"/>
</dbReference>
<dbReference type="RefSeq" id="WP_012792892.1">
    <property type="nucleotide sequence ID" value="NC_013132.1"/>
</dbReference>
<evidence type="ECO:0000256" key="2">
    <source>
        <dbReference type="RuleBase" id="RU003707"/>
    </source>
</evidence>
<dbReference type="Gene3D" id="6.20.390.20">
    <property type="match status" value="1"/>
</dbReference>
<dbReference type="InterPro" id="IPR001753">
    <property type="entry name" value="Enoyl-CoA_hydra/iso"/>
</dbReference>
<protein>
    <submittedName>
        <fullName evidence="3">Enoyl-CoA hydratase/isomerase</fullName>
    </submittedName>
</protein>
<sequence length="249" mass="27965">MEQAIVDLTEIAPGIVELTMQDRVNKNTFTIGLTNELTAAFRVINENTSYKVVILKGYDNYFASGGSQEALLSIFEGKMQFTDSDLYSLALNCRIPVIAAMHGHAIGGGFVFGLFCDIVVLSRECIYTTNFMKYGFTPGMGATYILPRKLGLALSEEMLLGAWNYKGADLEKRGIPFSVLSKNDVLTHARHMAAQLAEKPRHSLITLKDHLVKDIRRDLPEVIREEVRMHETTFHQPEVKDRILHLFGK</sequence>
<dbReference type="CDD" id="cd06558">
    <property type="entry name" value="crotonase-like"/>
    <property type="match status" value="1"/>
</dbReference>
<dbReference type="GO" id="GO:0006635">
    <property type="term" value="P:fatty acid beta-oxidation"/>
    <property type="evidence" value="ECO:0007669"/>
    <property type="project" value="TreeGrafter"/>
</dbReference>
<dbReference type="PROSITE" id="PS00166">
    <property type="entry name" value="ENOYL_COA_HYDRATASE"/>
    <property type="match status" value="1"/>
</dbReference>
<dbReference type="AlphaFoldDB" id="A0A979G852"/>
<reference evidence="4" key="1">
    <citation type="submission" date="2009-08" db="EMBL/GenBank/DDBJ databases">
        <title>The complete genome of Chitinophaga pinensis DSM 2588.</title>
        <authorList>
            <consortium name="US DOE Joint Genome Institute (JGI-PGF)"/>
            <person name="Lucas S."/>
            <person name="Copeland A."/>
            <person name="Lapidus A."/>
            <person name="Glavina del Rio T."/>
            <person name="Dalin E."/>
            <person name="Tice H."/>
            <person name="Bruce D."/>
            <person name="Goodwin L."/>
            <person name="Pitluck S."/>
            <person name="Kyrpides N."/>
            <person name="Mavromatis K."/>
            <person name="Ivanova N."/>
            <person name="Mikhailova N."/>
            <person name="Sims D."/>
            <person name="Meinche L."/>
            <person name="Brettin T."/>
            <person name="Detter J.C."/>
            <person name="Han C."/>
            <person name="Larimer F."/>
            <person name="Land M."/>
            <person name="Hauser L."/>
            <person name="Markowitz V."/>
            <person name="Cheng J.-F."/>
            <person name="Hugenholtz P."/>
            <person name="Woyke T."/>
            <person name="Wu D."/>
            <person name="Spring S."/>
            <person name="Klenk H.-P."/>
            <person name="Eisen J.A."/>
        </authorList>
    </citation>
    <scope>NUCLEOTIDE SEQUENCE [LARGE SCALE GENOMIC DNA]</scope>
    <source>
        <strain evidence="4">ATCC 43595 / DSM 2588 / LMG 13176 / NBRC 15968 / NCIMB 11800 / UQM 2034</strain>
    </source>
</reference>
<dbReference type="InterPro" id="IPR018376">
    <property type="entry name" value="Enoyl-CoA_hyd/isom_CS"/>
</dbReference>
<evidence type="ECO:0000313" key="4">
    <source>
        <dbReference type="Proteomes" id="UP000002215"/>
    </source>
</evidence>
<comment type="similarity">
    <text evidence="1 2">Belongs to the enoyl-CoA hydratase/isomerase family.</text>
</comment>
<reference evidence="3 4" key="2">
    <citation type="journal article" date="2010" name="Stand. Genomic Sci.">
        <title>Complete genome sequence of Chitinophaga pinensis type strain (UQM 2034).</title>
        <authorList>
            <person name="Glavina Del Rio T."/>
            <person name="Abt B."/>
            <person name="Spring S."/>
            <person name="Lapidus A."/>
            <person name="Nolan M."/>
            <person name="Tice H."/>
            <person name="Copeland A."/>
            <person name="Cheng J.F."/>
            <person name="Chen F."/>
            <person name="Bruce D."/>
            <person name="Goodwin L."/>
            <person name="Pitluck S."/>
            <person name="Ivanova N."/>
            <person name="Mavromatis K."/>
            <person name="Mikhailova N."/>
            <person name="Pati A."/>
            <person name="Chen A."/>
            <person name="Palaniappan K."/>
            <person name="Land M."/>
            <person name="Hauser L."/>
            <person name="Chang Y.J."/>
            <person name="Jeffries C.D."/>
            <person name="Chain P."/>
            <person name="Saunders E."/>
            <person name="Detter J.C."/>
            <person name="Brettin T."/>
            <person name="Rohde M."/>
            <person name="Goker M."/>
            <person name="Bristow J."/>
            <person name="Eisen J.A."/>
            <person name="Markowitz V."/>
            <person name="Hugenholtz P."/>
            <person name="Kyrpides N.C."/>
            <person name="Klenk H.P."/>
            <person name="Lucas S."/>
        </authorList>
    </citation>
    <scope>NUCLEOTIDE SEQUENCE [LARGE SCALE GENOMIC DNA]</scope>
    <source>
        <strain evidence="4">ATCC 43595 / DSM 2588 / LMG 13176 / NBRC 15968 / NCIMB 11800 / UQM 2034</strain>
    </source>
</reference>
<organism evidence="3 4">
    <name type="scientific">Chitinophaga pinensis (strain ATCC 43595 / DSM 2588 / LMG 13176 / NBRC 15968 / NCIMB 11800 / UQM 2034)</name>
    <dbReference type="NCBI Taxonomy" id="485918"/>
    <lineage>
        <taxon>Bacteria</taxon>
        <taxon>Pseudomonadati</taxon>
        <taxon>Bacteroidota</taxon>
        <taxon>Chitinophagia</taxon>
        <taxon>Chitinophagales</taxon>
        <taxon>Chitinophagaceae</taxon>
        <taxon>Chitinophaga</taxon>
    </lineage>
</organism>
<dbReference type="PANTHER" id="PTHR11941:SF133">
    <property type="entry name" value="1,2-EPOXYPHENYLACETYL-COA ISOMERASE"/>
    <property type="match status" value="1"/>
</dbReference>
<dbReference type="Gene3D" id="3.90.226.10">
    <property type="entry name" value="2-enoyl-CoA Hydratase, Chain A, domain 1"/>
    <property type="match status" value="1"/>
</dbReference>
<evidence type="ECO:0000313" key="3">
    <source>
        <dbReference type="EMBL" id="ACU62724.1"/>
    </source>
</evidence>
<dbReference type="Pfam" id="PF00378">
    <property type="entry name" value="ECH_1"/>
    <property type="match status" value="1"/>
</dbReference>
<dbReference type="Proteomes" id="UP000002215">
    <property type="component" value="Chromosome"/>
</dbReference>
<gene>
    <name evidence="3" type="ordered locus">Cpin_5293</name>
</gene>
<dbReference type="EMBL" id="CP001699">
    <property type="protein sequence ID" value="ACU62724.1"/>
    <property type="molecule type" value="Genomic_DNA"/>
</dbReference>
<evidence type="ECO:0000256" key="1">
    <source>
        <dbReference type="ARBA" id="ARBA00005254"/>
    </source>
</evidence>
<dbReference type="InterPro" id="IPR029045">
    <property type="entry name" value="ClpP/crotonase-like_dom_sf"/>
</dbReference>
<dbReference type="NCBIfam" id="NF005496">
    <property type="entry name" value="PRK07110.1"/>
    <property type="match status" value="1"/>
</dbReference>
<proteinExistence type="inferred from homology"/>